<gene>
    <name evidence="2" type="ORF">B0F90DRAFT_1638345</name>
</gene>
<dbReference type="EMBL" id="WTXG01000061">
    <property type="protein sequence ID" value="KAI0295141.1"/>
    <property type="molecule type" value="Genomic_DNA"/>
</dbReference>
<feature type="region of interest" description="Disordered" evidence="1">
    <location>
        <begin position="91"/>
        <end position="116"/>
    </location>
</feature>
<evidence type="ECO:0000313" key="3">
    <source>
        <dbReference type="Proteomes" id="UP001203297"/>
    </source>
</evidence>
<keyword evidence="3" id="KW-1185">Reference proteome</keyword>
<proteinExistence type="predicted"/>
<accession>A0AAD4LYZ5</accession>
<dbReference type="Proteomes" id="UP001203297">
    <property type="component" value="Unassembled WGS sequence"/>
</dbReference>
<dbReference type="AlphaFoldDB" id="A0AAD4LYZ5"/>
<name>A0AAD4LYZ5_9AGAM</name>
<feature type="compositionally biased region" description="Basic and acidic residues" evidence="1">
    <location>
        <begin position="147"/>
        <end position="165"/>
    </location>
</feature>
<protein>
    <recommendedName>
        <fullName evidence="4">Mediator complex subunit 11</fullName>
    </recommendedName>
</protein>
<evidence type="ECO:0000256" key="1">
    <source>
        <dbReference type="SAM" id="MobiDB-lite"/>
    </source>
</evidence>
<evidence type="ECO:0000313" key="2">
    <source>
        <dbReference type="EMBL" id="KAI0295141.1"/>
    </source>
</evidence>
<organism evidence="2 3">
    <name type="scientific">Multifurca ochricompacta</name>
    <dbReference type="NCBI Taxonomy" id="376703"/>
    <lineage>
        <taxon>Eukaryota</taxon>
        <taxon>Fungi</taxon>
        <taxon>Dikarya</taxon>
        <taxon>Basidiomycota</taxon>
        <taxon>Agaricomycotina</taxon>
        <taxon>Agaricomycetes</taxon>
        <taxon>Russulales</taxon>
        <taxon>Russulaceae</taxon>
        <taxon>Multifurca</taxon>
    </lineage>
</organism>
<sequence length="171" mass="18565">MSTHTSTSTSTSQHEYDSDPIFSSSRTARQIHDLALPQTDAPDAGLPKGDERSEQFVAEVGQYFETLDGIQMALRSSLAHIRAASISPAVLTAPPNGFVPPPQGSGDKAAGGGVEVKDKTRGLLEERVERDAWRGVLDALSRLRDARRAEAEAEAEREKKKKNEDGDIYMS</sequence>
<evidence type="ECO:0008006" key="4">
    <source>
        <dbReference type="Google" id="ProtNLM"/>
    </source>
</evidence>
<comment type="caution">
    <text evidence="2">The sequence shown here is derived from an EMBL/GenBank/DDBJ whole genome shotgun (WGS) entry which is preliminary data.</text>
</comment>
<feature type="compositionally biased region" description="Low complexity" evidence="1">
    <location>
        <begin position="1"/>
        <end position="12"/>
    </location>
</feature>
<feature type="region of interest" description="Disordered" evidence="1">
    <location>
        <begin position="147"/>
        <end position="171"/>
    </location>
</feature>
<feature type="region of interest" description="Disordered" evidence="1">
    <location>
        <begin position="1"/>
        <end position="51"/>
    </location>
</feature>
<reference evidence="2" key="1">
    <citation type="journal article" date="2022" name="New Phytol.">
        <title>Evolutionary transition to the ectomycorrhizal habit in the genomes of a hyperdiverse lineage of mushroom-forming fungi.</title>
        <authorList>
            <person name="Looney B."/>
            <person name="Miyauchi S."/>
            <person name="Morin E."/>
            <person name="Drula E."/>
            <person name="Courty P.E."/>
            <person name="Kohler A."/>
            <person name="Kuo A."/>
            <person name="LaButti K."/>
            <person name="Pangilinan J."/>
            <person name="Lipzen A."/>
            <person name="Riley R."/>
            <person name="Andreopoulos W."/>
            <person name="He G."/>
            <person name="Johnson J."/>
            <person name="Nolan M."/>
            <person name="Tritt A."/>
            <person name="Barry K.W."/>
            <person name="Grigoriev I.V."/>
            <person name="Nagy L.G."/>
            <person name="Hibbett D."/>
            <person name="Henrissat B."/>
            <person name="Matheny P.B."/>
            <person name="Labbe J."/>
            <person name="Martin F.M."/>
        </authorList>
    </citation>
    <scope>NUCLEOTIDE SEQUENCE</scope>
    <source>
        <strain evidence="2">BPL690</strain>
    </source>
</reference>